<keyword evidence="6" id="KW-0597">Phosphoprotein</keyword>
<evidence type="ECO:0000256" key="7">
    <source>
        <dbReference type="PROSITE-ProRule" id="PRU01091"/>
    </source>
</evidence>
<evidence type="ECO:0000256" key="6">
    <source>
        <dbReference type="PROSITE-ProRule" id="PRU00169"/>
    </source>
</evidence>
<evidence type="ECO:0000256" key="2">
    <source>
        <dbReference type="ARBA" id="ARBA00023015"/>
    </source>
</evidence>
<feature type="domain" description="Response regulatory" evidence="8">
    <location>
        <begin position="3"/>
        <end position="116"/>
    </location>
</feature>
<evidence type="ECO:0000256" key="4">
    <source>
        <dbReference type="ARBA" id="ARBA00023163"/>
    </source>
</evidence>
<dbReference type="Pfam" id="PF00486">
    <property type="entry name" value="Trans_reg_C"/>
    <property type="match status" value="1"/>
</dbReference>
<evidence type="ECO:0000256" key="5">
    <source>
        <dbReference type="ARBA" id="ARBA00024867"/>
    </source>
</evidence>
<evidence type="ECO:0000313" key="11">
    <source>
        <dbReference type="Proteomes" id="UP001623592"/>
    </source>
</evidence>
<dbReference type="EMBL" id="JBJIAA010000002">
    <property type="protein sequence ID" value="MFL0249264.1"/>
    <property type="molecule type" value="Genomic_DNA"/>
</dbReference>
<keyword evidence="4" id="KW-0804">Transcription</keyword>
<dbReference type="InterPro" id="IPR036388">
    <property type="entry name" value="WH-like_DNA-bd_sf"/>
</dbReference>
<dbReference type="SUPFAM" id="SSF46894">
    <property type="entry name" value="C-terminal effector domain of the bipartite response regulators"/>
    <property type="match status" value="1"/>
</dbReference>
<dbReference type="Proteomes" id="UP001623592">
    <property type="component" value="Unassembled WGS sequence"/>
</dbReference>
<evidence type="ECO:0000259" key="9">
    <source>
        <dbReference type="PROSITE" id="PS51755"/>
    </source>
</evidence>
<dbReference type="CDD" id="cd00383">
    <property type="entry name" value="trans_reg_C"/>
    <property type="match status" value="1"/>
</dbReference>
<feature type="DNA-binding region" description="OmpR/PhoB-type" evidence="7">
    <location>
        <begin position="126"/>
        <end position="224"/>
    </location>
</feature>
<dbReference type="InterPro" id="IPR001789">
    <property type="entry name" value="Sig_transdc_resp-reg_receiver"/>
</dbReference>
<dbReference type="InterPro" id="IPR016032">
    <property type="entry name" value="Sig_transdc_resp-reg_C-effctor"/>
</dbReference>
<gene>
    <name evidence="10" type="ORF">ACJDT4_02435</name>
</gene>
<dbReference type="SUPFAM" id="SSF52172">
    <property type="entry name" value="CheY-like"/>
    <property type="match status" value="1"/>
</dbReference>
<dbReference type="RefSeq" id="WP_406785937.1">
    <property type="nucleotide sequence ID" value="NZ_JBJIAA010000002.1"/>
</dbReference>
<organism evidence="10 11">
    <name type="scientific">Clostridium neuense</name>
    <dbReference type="NCBI Taxonomy" id="1728934"/>
    <lineage>
        <taxon>Bacteria</taxon>
        <taxon>Bacillati</taxon>
        <taxon>Bacillota</taxon>
        <taxon>Clostridia</taxon>
        <taxon>Eubacteriales</taxon>
        <taxon>Clostridiaceae</taxon>
        <taxon>Clostridium</taxon>
    </lineage>
</organism>
<name>A0ABW8T9T3_9CLOT</name>
<accession>A0ABW8T9T3</accession>
<keyword evidence="11" id="KW-1185">Reference proteome</keyword>
<sequence>MYKIFLVEDDEKLNEHIKEYLQMYDYEVYVVEDFKNTEKEFEFINPDLVLLDINLPYSDGFYLCRVFRKKSNVPIIITSARTAEIEQIMGIELGADDYITKPFSLKMLLTKISAALRRTNELSNDKKSLKINGLELKESNFRINYKDREIELSKNEFALLKKLVENKDVILKRETLLELIWDDSEFVNDNTLTVNITRVKNKLKELGIEDVIKTKRGVGYVFAFGK</sequence>
<dbReference type="InterPro" id="IPR039420">
    <property type="entry name" value="WalR-like"/>
</dbReference>
<proteinExistence type="predicted"/>
<dbReference type="PROSITE" id="PS50110">
    <property type="entry name" value="RESPONSE_REGULATORY"/>
    <property type="match status" value="1"/>
</dbReference>
<reference evidence="10 11" key="1">
    <citation type="submission" date="2024-11" db="EMBL/GenBank/DDBJ databases">
        <authorList>
            <person name="Heng Y.C."/>
            <person name="Lim A.C.H."/>
            <person name="Lee J.K.Y."/>
            <person name="Kittelmann S."/>
        </authorList>
    </citation>
    <scope>NUCLEOTIDE SEQUENCE [LARGE SCALE GENOMIC DNA]</scope>
    <source>
        <strain evidence="10 11">WILCCON 0114</strain>
    </source>
</reference>
<dbReference type="Gene3D" id="1.10.10.10">
    <property type="entry name" value="Winged helix-like DNA-binding domain superfamily/Winged helix DNA-binding domain"/>
    <property type="match status" value="1"/>
</dbReference>
<evidence type="ECO:0000256" key="3">
    <source>
        <dbReference type="ARBA" id="ARBA00023125"/>
    </source>
</evidence>
<dbReference type="PANTHER" id="PTHR48111">
    <property type="entry name" value="REGULATOR OF RPOS"/>
    <property type="match status" value="1"/>
</dbReference>
<feature type="domain" description="OmpR/PhoB-type" evidence="9">
    <location>
        <begin position="126"/>
        <end position="224"/>
    </location>
</feature>
<evidence type="ECO:0000259" key="8">
    <source>
        <dbReference type="PROSITE" id="PS50110"/>
    </source>
</evidence>
<evidence type="ECO:0000313" key="10">
    <source>
        <dbReference type="EMBL" id="MFL0249264.1"/>
    </source>
</evidence>
<comment type="function">
    <text evidence="5">May play the central regulatory role in sporulation. It may be an element of the effector pathway responsible for the activation of sporulation genes in response to nutritional stress. Spo0A may act in concert with spo0H (a sigma factor) to control the expression of some genes that are critical to the sporulation process.</text>
</comment>
<dbReference type="SMART" id="SM00448">
    <property type="entry name" value="REC"/>
    <property type="match status" value="1"/>
</dbReference>
<dbReference type="Gene3D" id="6.10.250.690">
    <property type="match status" value="1"/>
</dbReference>
<protein>
    <recommendedName>
        <fullName evidence="1">Stage 0 sporulation protein A homolog</fullName>
    </recommendedName>
</protein>
<dbReference type="Gene3D" id="3.40.50.2300">
    <property type="match status" value="1"/>
</dbReference>
<dbReference type="PANTHER" id="PTHR48111:SF43">
    <property type="entry name" value="STAGE 0 SPORULATION PROTEIN A HOMOLOG"/>
    <property type="match status" value="1"/>
</dbReference>
<dbReference type="PROSITE" id="PS51755">
    <property type="entry name" value="OMPR_PHOB"/>
    <property type="match status" value="1"/>
</dbReference>
<feature type="modified residue" description="4-aspartylphosphate" evidence="6">
    <location>
        <position position="52"/>
    </location>
</feature>
<keyword evidence="2" id="KW-0805">Transcription regulation</keyword>
<keyword evidence="3 7" id="KW-0238">DNA-binding</keyword>
<evidence type="ECO:0000256" key="1">
    <source>
        <dbReference type="ARBA" id="ARBA00018672"/>
    </source>
</evidence>
<dbReference type="InterPro" id="IPR001867">
    <property type="entry name" value="OmpR/PhoB-type_DNA-bd"/>
</dbReference>
<dbReference type="SMART" id="SM00862">
    <property type="entry name" value="Trans_reg_C"/>
    <property type="match status" value="1"/>
</dbReference>
<dbReference type="Pfam" id="PF00072">
    <property type="entry name" value="Response_reg"/>
    <property type="match status" value="1"/>
</dbReference>
<comment type="caution">
    <text evidence="10">The sequence shown here is derived from an EMBL/GenBank/DDBJ whole genome shotgun (WGS) entry which is preliminary data.</text>
</comment>
<dbReference type="InterPro" id="IPR011006">
    <property type="entry name" value="CheY-like_superfamily"/>
</dbReference>